<feature type="domain" description="Peptidase A1" evidence="2">
    <location>
        <begin position="2"/>
        <end position="98"/>
    </location>
</feature>
<dbReference type="EMBL" id="DS985264">
    <property type="protein sequence ID" value="EDV20000.1"/>
    <property type="molecule type" value="Genomic_DNA"/>
</dbReference>
<evidence type="ECO:0000256" key="1">
    <source>
        <dbReference type="ARBA" id="ARBA00007447"/>
    </source>
</evidence>
<sequence>QYYGKIFIGKPLQEFKVIFDSSSADLWIPSYYARTMQYAVKRHTKYNCAKSSTYVPNGKSWSIQFIGNDFSSLQSEDTVTVSLNHVNTSIKLVSVKQL</sequence>
<dbReference type="PROSITE" id="PS51767">
    <property type="entry name" value="PEPTIDASE_A1"/>
    <property type="match status" value="1"/>
</dbReference>
<dbReference type="eggNOG" id="KOG1339">
    <property type="taxonomic scope" value="Eukaryota"/>
</dbReference>
<dbReference type="Gene3D" id="2.40.70.10">
    <property type="entry name" value="Acid Proteases"/>
    <property type="match status" value="1"/>
</dbReference>
<evidence type="ECO:0000313" key="3">
    <source>
        <dbReference type="EMBL" id="EDV20000.1"/>
    </source>
</evidence>
<reference evidence="3 4" key="1">
    <citation type="journal article" date="2008" name="Nature">
        <title>The Trichoplax genome and the nature of placozoans.</title>
        <authorList>
            <person name="Srivastava M."/>
            <person name="Begovic E."/>
            <person name="Chapman J."/>
            <person name="Putnam N.H."/>
            <person name="Hellsten U."/>
            <person name="Kawashima T."/>
            <person name="Kuo A."/>
            <person name="Mitros T."/>
            <person name="Salamov A."/>
            <person name="Carpenter M.L."/>
            <person name="Signorovitch A.Y."/>
            <person name="Moreno M.A."/>
            <person name="Kamm K."/>
            <person name="Grimwood J."/>
            <person name="Schmutz J."/>
            <person name="Shapiro H."/>
            <person name="Grigoriev I.V."/>
            <person name="Buss L.W."/>
            <person name="Schierwater B."/>
            <person name="Dellaporta S.L."/>
            <person name="Rokhsar D.S."/>
        </authorList>
    </citation>
    <scope>NUCLEOTIDE SEQUENCE [LARGE SCALE GENOMIC DNA]</scope>
    <source>
        <strain evidence="3 4">Grell-BS-1999</strain>
    </source>
</reference>
<dbReference type="AlphaFoldDB" id="B3SBG6"/>
<dbReference type="PANTHER" id="PTHR47966:SF51">
    <property type="entry name" value="BETA-SITE APP-CLEAVING ENZYME, ISOFORM A-RELATED"/>
    <property type="match status" value="1"/>
</dbReference>
<dbReference type="HOGENOM" id="CLU_2378154_0_0_1"/>
<name>B3SBG6_TRIAD</name>
<protein>
    <recommendedName>
        <fullName evidence="2">Peptidase A1 domain-containing protein</fullName>
    </recommendedName>
</protein>
<gene>
    <name evidence="3" type="ORF">TRIADDRAFT_32635</name>
</gene>
<evidence type="ECO:0000259" key="2">
    <source>
        <dbReference type="PROSITE" id="PS51767"/>
    </source>
</evidence>
<dbReference type="InterPro" id="IPR001461">
    <property type="entry name" value="Aspartic_peptidase_A1"/>
</dbReference>
<dbReference type="Proteomes" id="UP000009022">
    <property type="component" value="Unassembled WGS sequence"/>
</dbReference>
<dbReference type="RefSeq" id="XP_002117590.1">
    <property type="nucleotide sequence ID" value="XM_002117554.1"/>
</dbReference>
<dbReference type="MEROPS" id="A01.057"/>
<dbReference type="InParanoid" id="B3SBG6"/>
<evidence type="ECO:0000313" key="4">
    <source>
        <dbReference type="Proteomes" id="UP000009022"/>
    </source>
</evidence>
<organism evidence="3 4">
    <name type="scientific">Trichoplax adhaerens</name>
    <name type="common">Trichoplax reptans</name>
    <dbReference type="NCBI Taxonomy" id="10228"/>
    <lineage>
        <taxon>Eukaryota</taxon>
        <taxon>Metazoa</taxon>
        <taxon>Placozoa</taxon>
        <taxon>Uniplacotomia</taxon>
        <taxon>Trichoplacea</taxon>
        <taxon>Trichoplacidae</taxon>
        <taxon>Trichoplax</taxon>
    </lineage>
</organism>
<dbReference type="GO" id="GO:0004190">
    <property type="term" value="F:aspartic-type endopeptidase activity"/>
    <property type="evidence" value="ECO:0007669"/>
    <property type="project" value="InterPro"/>
</dbReference>
<feature type="non-terminal residue" evidence="3">
    <location>
        <position position="1"/>
    </location>
</feature>
<dbReference type="GeneID" id="6758803"/>
<dbReference type="GO" id="GO:0006508">
    <property type="term" value="P:proteolysis"/>
    <property type="evidence" value="ECO:0007669"/>
    <property type="project" value="InterPro"/>
</dbReference>
<dbReference type="PhylomeDB" id="B3SBG6"/>
<proteinExistence type="inferred from homology"/>
<dbReference type="PANTHER" id="PTHR47966">
    <property type="entry name" value="BETA-SITE APP-CLEAVING ENZYME, ISOFORM A-RELATED"/>
    <property type="match status" value="1"/>
</dbReference>
<dbReference type="OMA" id="LQINNCQ"/>
<dbReference type="InterPro" id="IPR033121">
    <property type="entry name" value="PEPTIDASE_A1"/>
</dbReference>
<keyword evidence="4" id="KW-1185">Reference proteome</keyword>
<dbReference type="STRING" id="10228.B3SBG6"/>
<dbReference type="SUPFAM" id="SSF50630">
    <property type="entry name" value="Acid proteases"/>
    <property type="match status" value="1"/>
</dbReference>
<comment type="similarity">
    <text evidence="1">Belongs to the peptidase A1 family.</text>
</comment>
<accession>B3SBG6</accession>
<dbReference type="Pfam" id="PF00026">
    <property type="entry name" value="Asp"/>
    <property type="match status" value="1"/>
</dbReference>
<dbReference type="InterPro" id="IPR021109">
    <property type="entry name" value="Peptidase_aspartic_dom_sf"/>
</dbReference>
<dbReference type="KEGG" id="tad:TRIADDRAFT_32635"/>
<dbReference type="OrthoDB" id="771136at2759"/>
<dbReference type="CTD" id="6758803"/>